<protein>
    <recommendedName>
        <fullName evidence="1">HTH cro/C1-type domain-containing protein</fullName>
    </recommendedName>
</protein>
<dbReference type="PROSITE" id="PS50943">
    <property type="entry name" value="HTH_CROC1"/>
    <property type="match status" value="1"/>
</dbReference>
<dbReference type="Gene3D" id="1.10.260.40">
    <property type="entry name" value="lambda repressor-like DNA-binding domains"/>
    <property type="match status" value="1"/>
</dbReference>
<organism evidence="2 3">
    <name type="scientific">Hymenobacter lapidarius</name>
    <dbReference type="NCBI Taxonomy" id="1908237"/>
    <lineage>
        <taxon>Bacteria</taxon>
        <taxon>Pseudomonadati</taxon>
        <taxon>Bacteroidota</taxon>
        <taxon>Cytophagia</taxon>
        <taxon>Cytophagales</taxon>
        <taxon>Hymenobacteraceae</taxon>
        <taxon>Hymenobacter</taxon>
    </lineage>
</organism>
<dbReference type="EMBL" id="MDZB01000119">
    <property type="protein sequence ID" value="OGX84463.1"/>
    <property type="molecule type" value="Genomic_DNA"/>
</dbReference>
<accession>A0A1G1T0Q7</accession>
<dbReference type="InterPro" id="IPR013975">
    <property type="entry name" value="Tscrpt_reg_BetR_N"/>
</dbReference>
<feature type="domain" description="HTH cro/C1-type" evidence="1">
    <location>
        <begin position="27"/>
        <end position="68"/>
    </location>
</feature>
<dbReference type="Pfam" id="PF08667">
    <property type="entry name" value="BetR"/>
    <property type="match status" value="1"/>
</dbReference>
<dbReference type="InterPro" id="IPR010982">
    <property type="entry name" value="Lambda_DNA-bd_dom_sf"/>
</dbReference>
<keyword evidence="3" id="KW-1185">Reference proteome</keyword>
<proteinExistence type="predicted"/>
<dbReference type="STRING" id="1908237.BEN47_16345"/>
<evidence type="ECO:0000259" key="1">
    <source>
        <dbReference type="PROSITE" id="PS50943"/>
    </source>
</evidence>
<dbReference type="GO" id="GO:0003677">
    <property type="term" value="F:DNA binding"/>
    <property type="evidence" value="ECO:0007669"/>
    <property type="project" value="InterPro"/>
</dbReference>
<dbReference type="OrthoDB" id="1098026at2"/>
<gene>
    <name evidence="2" type="ORF">BEN47_16345</name>
</gene>
<evidence type="ECO:0000313" key="3">
    <source>
        <dbReference type="Proteomes" id="UP000176294"/>
    </source>
</evidence>
<dbReference type="InterPro" id="IPR001387">
    <property type="entry name" value="Cro/C1-type_HTH"/>
</dbReference>
<evidence type="ECO:0000313" key="2">
    <source>
        <dbReference type="EMBL" id="OGX84463.1"/>
    </source>
</evidence>
<comment type="caution">
    <text evidence="2">The sequence shown here is derived from an EMBL/GenBank/DDBJ whole genome shotgun (WGS) entry which is preliminary data.</text>
</comment>
<dbReference type="Proteomes" id="UP000176294">
    <property type="component" value="Unassembled WGS sequence"/>
</dbReference>
<dbReference type="AlphaFoldDB" id="A0A1G1T0Q7"/>
<dbReference type="SUPFAM" id="SSF47413">
    <property type="entry name" value="lambda repressor-like DNA-binding domains"/>
    <property type="match status" value="1"/>
</dbReference>
<dbReference type="RefSeq" id="WP_070728838.1">
    <property type="nucleotide sequence ID" value="NZ_MDZB01000119.1"/>
</dbReference>
<reference evidence="2 3" key="1">
    <citation type="submission" date="2016-08" db="EMBL/GenBank/DDBJ databases">
        <title>Hymenobacter coccineus sp. nov., Hymenobacter lapidarius sp. nov. and Hymenobacter glacialis sp. nov., isolated from Antarctic soil.</title>
        <authorList>
            <person name="Sedlacek I."/>
            <person name="Kralova S."/>
            <person name="Kyrova K."/>
            <person name="Maslanova I."/>
            <person name="Stankova E."/>
            <person name="Vrbovska V."/>
            <person name="Nemec M."/>
            <person name="Bartak M."/>
            <person name="Svec P."/>
            <person name="Busse H.-J."/>
            <person name="Pantucek R."/>
        </authorList>
    </citation>
    <scope>NUCLEOTIDE SEQUENCE [LARGE SCALE GENOMIC DNA]</scope>
    <source>
        <strain evidence="2 3">CCM 8643</strain>
    </source>
</reference>
<name>A0A1G1T0Q7_9BACT</name>
<sequence length="331" mass="38255">MTPATTQSQFFQQLKGLMPPHKALVDEVADLLGISNDSAYRRIRGEKPIDLGELQQLAAHFKVSLDSLLNLSSDALLFTGRPQVHPAITLESWLTNMLGQLQLMNSFGQRHLYYLLKDIPPFYHFQIPELAEFKMFFWMKSILHYDSLKGVRFRFGEPYYQDCHPICQRIVALYNQMPTTEIWNVESLNSTLRQIDFYREAGSFATPSDARLLYEKVEELIGAIEYQAEVGVKCVLRQPGSPALPYRLFVNELILGDNTLLVELDNNRLTYLNHSVLHFLGTRDERFNDFMFANLDNLMKKSTLISGVGEKERNQFFNALRRNIHQRTQAL</sequence>